<dbReference type="InterPro" id="IPR050559">
    <property type="entry name" value="P-Pant_transferase_sf"/>
</dbReference>
<dbReference type="AlphaFoldDB" id="A0A9D2SCT0"/>
<organism evidence="4 5">
    <name type="scientific">Candidatus Eisenbergiella merdigallinarum</name>
    <dbReference type="NCBI Taxonomy" id="2838552"/>
    <lineage>
        <taxon>Bacteria</taxon>
        <taxon>Bacillati</taxon>
        <taxon>Bacillota</taxon>
        <taxon>Clostridia</taxon>
        <taxon>Lachnospirales</taxon>
        <taxon>Lachnospiraceae</taxon>
        <taxon>Eisenbergiella</taxon>
    </lineage>
</organism>
<dbReference type="GO" id="GO:0005829">
    <property type="term" value="C:cytosol"/>
    <property type="evidence" value="ECO:0007669"/>
    <property type="project" value="TreeGrafter"/>
</dbReference>
<dbReference type="Pfam" id="PF01648">
    <property type="entry name" value="ACPS"/>
    <property type="match status" value="1"/>
</dbReference>
<name>A0A9D2SCT0_9FIRM</name>
<sequence>MSGDAGRIRLYLADIRPLYDPVLARRVYGRLDDARQRKADLCRKPAARAASMAAGFLARYALEENGYGGYPIRYEAGGRPVAEADGREIFLSLSHSGDYAVCALSGRPVGVDLQKRQPVKAGVLRHFYPPKRAALFLERYETGASGVLEGEALDYFLREWTVKESYMKMTGQGMKLGFSEILADMEKRTASLENGEGRTAVFREYRAPDGYFLSACTEVWN</sequence>
<evidence type="ECO:0000256" key="2">
    <source>
        <dbReference type="ARBA" id="ARBA00022679"/>
    </source>
</evidence>
<dbReference type="InterPro" id="IPR037143">
    <property type="entry name" value="4-PPantetheinyl_Trfase_dom_sf"/>
</dbReference>
<dbReference type="EMBL" id="DWXE01000026">
    <property type="protein sequence ID" value="HJB91265.1"/>
    <property type="molecule type" value="Genomic_DNA"/>
</dbReference>
<gene>
    <name evidence="4" type="ORF">H9763_07340</name>
</gene>
<evidence type="ECO:0000256" key="1">
    <source>
        <dbReference type="ARBA" id="ARBA00010990"/>
    </source>
</evidence>
<evidence type="ECO:0000313" key="4">
    <source>
        <dbReference type="EMBL" id="HJB91265.1"/>
    </source>
</evidence>
<dbReference type="GO" id="GO:0008897">
    <property type="term" value="F:holo-[acyl-carrier-protein] synthase activity"/>
    <property type="evidence" value="ECO:0007669"/>
    <property type="project" value="InterPro"/>
</dbReference>
<proteinExistence type="inferred from homology"/>
<dbReference type="InterPro" id="IPR008278">
    <property type="entry name" value="4-PPantetheinyl_Trfase_dom"/>
</dbReference>
<dbReference type="GO" id="GO:0019878">
    <property type="term" value="P:lysine biosynthetic process via aminoadipic acid"/>
    <property type="evidence" value="ECO:0007669"/>
    <property type="project" value="TreeGrafter"/>
</dbReference>
<keyword evidence="2 4" id="KW-0808">Transferase</keyword>
<reference evidence="4" key="2">
    <citation type="submission" date="2021-04" db="EMBL/GenBank/DDBJ databases">
        <authorList>
            <person name="Gilroy R."/>
        </authorList>
    </citation>
    <scope>NUCLEOTIDE SEQUENCE</scope>
    <source>
        <strain evidence="4">USAMLcec3-2134</strain>
    </source>
</reference>
<evidence type="ECO:0000259" key="3">
    <source>
        <dbReference type="Pfam" id="PF01648"/>
    </source>
</evidence>
<feature type="domain" description="4'-phosphopantetheinyl transferase" evidence="3">
    <location>
        <begin position="108"/>
        <end position="185"/>
    </location>
</feature>
<comment type="caution">
    <text evidence="4">The sequence shown here is derived from an EMBL/GenBank/DDBJ whole genome shotgun (WGS) entry which is preliminary data.</text>
</comment>
<dbReference type="PANTHER" id="PTHR12215:SF10">
    <property type="entry name" value="L-AMINOADIPATE-SEMIALDEHYDE DEHYDROGENASE-PHOSPHOPANTETHEINYL TRANSFERASE"/>
    <property type="match status" value="1"/>
</dbReference>
<dbReference type="GO" id="GO:0000287">
    <property type="term" value="F:magnesium ion binding"/>
    <property type="evidence" value="ECO:0007669"/>
    <property type="project" value="InterPro"/>
</dbReference>
<dbReference type="Gene3D" id="3.90.470.20">
    <property type="entry name" value="4'-phosphopantetheinyl transferase domain"/>
    <property type="match status" value="2"/>
</dbReference>
<reference evidence="4" key="1">
    <citation type="journal article" date="2021" name="PeerJ">
        <title>Extensive microbial diversity within the chicken gut microbiome revealed by metagenomics and culture.</title>
        <authorList>
            <person name="Gilroy R."/>
            <person name="Ravi A."/>
            <person name="Getino M."/>
            <person name="Pursley I."/>
            <person name="Horton D.L."/>
            <person name="Alikhan N.F."/>
            <person name="Baker D."/>
            <person name="Gharbi K."/>
            <person name="Hall N."/>
            <person name="Watson M."/>
            <person name="Adriaenssens E.M."/>
            <person name="Foster-Nyarko E."/>
            <person name="Jarju S."/>
            <person name="Secka A."/>
            <person name="Antonio M."/>
            <person name="Oren A."/>
            <person name="Chaudhuri R.R."/>
            <person name="La Ragione R."/>
            <person name="Hildebrand F."/>
            <person name="Pallen M.J."/>
        </authorList>
    </citation>
    <scope>NUCLEOTIDE SEQUENCE</scope>
    <source>
        <strain evidence="4">USAMLcec3-2134</strain>
    </source>
</reference>
<comment type="similarity">
    <text evidence="1">Belongs to the P-Pant transferase superfamily. Gsp/Sfp/HetI/AcpT family.</text>
</comment>
<evidence type="ECO:0000313" key="5">
    <source>
        <dbReference type="Proteomes" id="UP000886883"/>
    </source>
</evidence>
<dbReference type="PANTHER" id="PTHR12215">
    <property type="entry name" value="PHOSPHOPANTETHEINE TRANSFERASE"/>
    <property type="match status" value="1"/>
</dbReference>
<protein>
    <submittedName>
        <fullName evidence="4">4'-phosphopantetheinyl transferase superfamily protein</fullName>
    </submittedName>
</protein>
<accession>A0A9D2SCT0</accession>
<dbReference type="SUPFAM" id="SSF56214">
    <property type="entry name" value="4'-phosphopantetheinyl transferase"/>
    <property type="match status" value="2"/>
</dbReference>
<dbReference type="Proteomes" id="UP000886883">
    <property type="component" value="Unassembled WGS sequence"/>
</dbReference>